<sequence>MMSARERMSIISAYQQVGTYRGAAAICGTTHKTVKRVVQRAEAGDEPPVRERRPSNYEGVRALVGQAVTSTQGRISAKRLLPRARAQGYTGSDRNFRRLVAQEKKAWRRENGRGRRPAVWSPGEHLVIDWGVIAGVHVFCAVLAWSRVRFVRFAADEKAATTLALLAQCFEALGGVPKVVLADRMGCLKGGVVANRVVPTAEYVRFATHYRFRPDFCEAADPQSKGIVENLVGYGKEDLLRPLLLEHTLDADGEATGGSQSRAAAAVLADLAVANEHARAWCAQVNAAVHSQTCAVPAQRLAVEAELLTPLPSLRPHIGPPPIMRKVDKLATVRVGSARYSVPVALCGSAVAVLVDGPRVLILDPGSGVVHAQHPLKAPGEASILDEHYGGPRPAPARAIRPKTAAEKQFCSLGEVAHAFIAGAAAAGHTRLGPELAELNTLAAAHGEQAFTAALERAVAFRRWKASDVRSILAAGAGTPHPRHAGDALIIDLPTSTGRSLTEYAPTNHAGSEPDSPGTGIAAGAGRVVSS</sequence>
<reference evidence="5" key="1">
    <citation type="journal article" date="2019" name="Int. J. Syst. Evol. Microbiol.">
        <title>The Global Catalogue of Microorganisms (GCM) 10K type strain sequencing project: providing services to taxonomists for standard genome sequencing and annotation.</title>
        <authorList>
            <consortium name="The Broad Institute Genomics Platform"/>
            <consortium name="The Broad Institute Genome Sequencing Center for Infectious Disease"/>
            <person name="Wu L."/>
            <person name="Ma J."/>
        </authorList>
    </citation>
    <scope>NUCLEOTIDE SEQUENCE [LARGE SCALE GENOMIC DNA]</scope>
    <source>
        <strain evidence="5">JCM 17809</strain>
    </source>
</reference>
<comment type="caution">
    <text evidence="4">The sequence shown here is derived from an EMBL/GenBank/DDBJ whole genome shotgun (WGS) entry which is preliminary data.</text>
</comment>
<comment type="similarity">
    <text evidence="1">Belongs to the transposase IS21/IS408/IS1162 family.</text>
</comment>
<evidence type="ECO:0000256" key="2">
    <source>
        <dbReference type="SAM" id="MobiDB-lite"/>
    </source>
</evidence>
<dbReference type="RefSeq" id="WP_345206731.1">
    <property type="nucleotide sequence ID" value="NZ_BAABGM010000015.1"/>
</dbReference>
<feature type="region of interest" description="Disordered" evidence="2">
    <location>
        <begin position="500"/>
        <end position="531"/>
    </location>
</feature>
<dbReference type="SUPFAM" id="SSF53098">
    <property type="entry name" value="Ribonuclease H-like"/>
    <property type="match status" value="1"/>
</dbReference>
<feature type="domain" description="Integrase catalytic" evidence="3">
    <location>
        <begin position="113"/>
        <end position="305"/>
    </location>
</feature>
<evidence type="ECO:0000313" key="4">
    <source>
        <dbReference type="EMBL" id="GAA4408638.1"/>
    </source>
</evidence>
<gene>
    <name evidence="4" type="ORF">GCM10023168_26340</name>
</gene>
<evidence type="ECO:0000313" key="5">
    <source>
        <dbReference type="Proteomes" id="UP001500945"/>
    </source>
</evidence>
<dbReference type="InterPro" id="IPR054353">
    <property type="entry name" value="IstA-like_C"/>
</dbReference>
<dbReference type="Pfam" id="PF00665">
    <property type="entry name" value="rve"/>
    <property type="match status" value="1"/>
</dbReference>
<dbReference type="NCBIfam" id="NF033546">
    <property type="entry name" value="transpos_IS21"/>
    <property type="match status" value="1"/>
</dbReference>
<name>A0ABP8KKI7_9MICO</name>
<dbReference type="Proteomes" id="UP001500945">
    <property type="component" value="Unassembled WGS sequence"/>
</dbReference>
<protein>
    <recommendedName>
        <fullName evidence="3">Integrase catalytic domain-containing protein</fullName>
    </recommendedName>
</protein>
<accession>A0ABP8KKI7</accession>
<dbReference type="InterPro" id="IPR036397">
    <property type="entry name" value="RNaseH_sf"/>
</dbReference>
<dbReference type="PANTHER" id="PTHR35004">
    <property type="entry name" value="TRANSPOSASE RV3428C-RELATED"/>
    <property type="match status" value="1"/>
</dbReference>
<organism evidence="4 5">
    <name type="scientific">Fodinibacter luteus</name>
    <dbReference type="NCBI Taxonomy" id="552064"/>
    <lineage>
        <taxon>Bacteria</taxon>
        <taxon>Bacillati</taxon>
        <taxon>Actinomycetota</taxon>
        <taxon>Actinomycetes</taxon>
        <taxon>Micrococcales</taxon>
        <taxon>Intrasporangiaceae</taxon>
        <taxon>Fodinibacter (ex Wang et al. 2009)</taxon>
    </lineage>
</organism>
<dbReference type="EMBL" id="BAABGM010000015">
    <property type="protein sequence ID" value="GAA4408638.1"/>
    <property type="molecule type" value="Genomic_DNA"/>
</dbReference>
<dbReference type="InterPro" id="IPR012337">
    <property type="entry name" value="RNaseH-like_sf"/>
</dbReference>
<evidence type="ECO:0000256" key="1">
    <source>
        <dbReference type="ARBA" id="ARBA00009277"/>
    </source>
</evidence>
<keyword evidence="5" id="KW-1185">Reference proteome</keyword>
<dbReference type="Gene3D" id="3.30.420.10">
    <property type="entry name" value="Ribonuclease H-like superfamily/Ribonuclease H"/>
    <property type="match status" value="1"/>
</dbReference>
<dbReference type="PANTHER" id="PTHR35004:SF7">
    <property type="entry name" value="INTEGRASE PROTEIN"/>
    <property type="match status" value="1"/>
</dbReference>
<evidence type="ECO:0000259" key="3">
    <source>
        <dbReference type="PROSITE" id="PS50994"/>
    </source>
</evidence>
<dbReference type="PROSITE" id="PS50994">
    <property type="entry name" value="INTEGRASE"/>
    <property type="match status" value="1"/>
</dbReference>
<dbReference type="Pfam" id="PF22483">
    <property type="entry name" value="Mu-transpos_C_2"/>
    <property type="match status" value="1"/>
</dbReference>
<dbReference type="InterPro" id="IPR001584">
    <property type="entry name" value="Integrase_cat-core"/>
</dbReference>
<proteinExistence type="inferred from homology"/>